<feature type="region of interest" description="Disordered" evidence="2">
    <location>
        <begin position="61"/>
        <end position="101"/>
    </location>
</feature>
<feature type="domain" description="J" evidence="3">
    <location>
        <begin position="108"/>
        <end position="173"/>
    </location>
</feature>
<dbReference type="InterPro" id="IPR026894">
    <property type="entry name" value="DnaJ_X"/>
</dbReference>
<keyword evidence="1" id="KW-0175">Coiled coil</keyword>
<evidence type="ECO:0000256" key="1">
    <source>
        <dbReference type="SAM" id="Coils"/>
    </source>
</evidence>
<dbReference type="Proteomes" id="UP000053263">
    <property type="component" value="Unassembled WGS sequence"/>
</dbReference>
<reference evidence="4 5" key="1">
    <citation type="submission" date="2014-06" db="EMBL/GenBank/DDBJ databases">
        <title>Evolutionary Origins and Diversification of the Mycorrhizal Mutualists.</title>
        <authorList>
            <consortium name="DOE Joint Genome Institute"/>
            <consortium name="Mycorrhizal Genomics Consortium"/>
            <person name="Kohler A."/>
            <person name="Kuo A."/>
            <person name="Nagy L.G."/>
            <person name="Floudas D."/>
            <person name="Copeland A."/>
            <person name="Barry K.W."/>
            <person name="Cichocki N."/>
            <person name="Veneault-Fourrey C."/>
            <person name="LaButti K."/>
            <person name="Lindquist E.A."/>
            <person name="Lipzen A."/>
            <person name="Lundell T."/>
            <person name="Morin E."/>
            <person name="Murat C."/>
            <person name="Riley R."/>
            <person name="Ohm R."/>
            <person name="Sun H."/>
            <person name="Tunlid A."/>
            <person name="Henrissat B."/>
            <person name="Grigoriev I.V."/>
            <person name="Hibbett D.S."/>
            <person name="Martin F."/>
        </authorList>
    </citation>
    <scope>NUCLEOTIDE SEQUENCE [LARGE SCALE GENOMIC DNA]</scope>
    <source>
        <strain evidence="4 5">FD-325 SS-3</strain>
    </source>
</reference>
<dbReference type="OrthoDB" id="552049at2759"/>
<dbReference type="PRINTS" id="PR00625">
    <property type="entry name" value="JDOMAIN"/>
</dbReference>
<dbReference type="Gene3D" id="1.10.287.110">
    <property type="entry name" value="DnaJ domain"/>
    <property type="match status" value="1"/>
</dbReference>
<dbReference type="Pfam" id="PF00226">
    <property type="entry name" value="DnaJ"/>
    <property type="match status" value="1"/>
</dbReference>
<organism evidence="4 5">
    <name type="scientific">Plicaturopsis crispa FD-325 SS-3</name>
    <dbReference type="NCBI Taxonomy" id="944288"/>
    <lineage>
        <taxon>Eukaryota</taxon>
        <taxon>Fungi</taxon>
        <taxon>Dikarya</taxon>
        <taxon>Basidiomycota</taxon>
        <taxon>Agaricomycotina</taxon>
        <taxon>Agaricomycetes</taxon>
        <taxon>Agaricomycetidae</taxon>
        <taxon>Amylocorticiales</taxon>
        <taxon>Amylocorticiaceae</taxon>
        <taxon>Plicatura</taxon>
        <taxon>Plicaturopsis crispa</taxon>
    </lineage>
</organism>
<dbReference type="EMBL" id="KN832569">
    <property type="protein sequence ID" value="KII84729.1"/>
    <property type="molecule type" value="Genomic_DNA"/>
</dbReference>
<evidence type="ECO:0000313" key="4">
    <source>
        <dbReference type="EMBL" id="KII84729.1"/>
    </source>
</evidence>
<dbReference type="Pfam" id="PF14308">
    <property type="entry name" value="DnaJ-X"/>
    <property type="match status" value="1"/>
</dbReference>
<name>A0A0C9T605_PLICR</name>
<evidence type="ECO:0000259" key="3">
    <source>
        <dbReference type="PROSITE" id="PS50076"/>
    </source>
</evidence>
<feature type="compositionally biased region" description="Polar residues" evidence="2">
    <location>
        <begin position="63"/>
        <end position="82"/>
    </location>
</feature>
<dbReference type="HOGENOM" id="CLU_025145_0_2_1"/>
<dbReference type="SUPFAM" id="SSF46565">
    <property type="entry name" value="Chaperone J-domain"/>
    <property type="match status" value="1"/>
</dbReference>
<evidence type="ECO:0000256" key="2">
    <source>
        <dbReference type="SAM" id="MobiDB-lite"/>
    </source>
</evidence>
<dbReference type="InterPro" id="IPR036869">
    <property type="entry name" value="J_dom_sf"/>
</dbReference>
<feature type="coiled-coil region" evidence="1">
    <location>
        <begin position="241"/>
        <end position="269"/>
    </location>
</feature>
<dbReference type="PROSITE" id="PS50076">
    <property type="entry name" value="DNAJ_2"/>
    <property type="match status" value="1"/>
</dbReference>
<dbReference type="InterPro" id="IPR001623">
    <property type="entry name" value="DnaJ_domain"/>
</dbReference>
<evidence type="ECO:0000313" key="5">
    <source>
        <dbReference type="Proteomes" id="UP000053263"/>
    </source>
</evidence>
<protein>
    <recommendedName>
        <fullName evidence="3">J domain-containing protein</fullName>
    </recommendedName>
</protein>
<dbReference type="SMART" id="SM00271">
    <property type="entry name" value="DnaJ"/>
    <property type="match status" value="1"/>
</dbReference>
<dbReference type="InterPro" id="IPR018253">
    <property type="entry name" value="DnaJ_domain_CS"/>
</dbReference>
<gene>
    <name evidence="4" type="ORF">PLICRDRAFT_146200</name>
</gene>
<dbReference type="PANTHER" id="PTHR44924:SF1">
    <property type="entry name" value="DNAJ SUBFAMILY A MEMBER 2"/>
    <property type="match status" value="1"/>
</dbReference>
<dbReference type="PROSITE" id="PS00636">
    <property type="entry name" value="DNAJ_1"/>
    <property type="match status" value="1"/>
</dbReference>
<dbReference type="AlphaFoldDB" id="A0A0C9T605"/>
<proteinExistence type="predicted"/>
<accession>A0A0C9T605</accession>
<sequence>MSTSYPILSSRPYTPHISTTCQKCASAIEFAVPAPTPRPGTLLKVRCFKCQDVLSHAFYPSQVPGSSTGRSNSASERPQSFSGGAGGAQTGMRKGRKIGTQDRPLETGYYDILGVSINATADEVKKAYRRLAIKHHPDKNPDDPLAEERFKEIAIAYQTLSDPALRKKYNEFGPKESAPEGGYVDPEEVFGAIFGGERFVSIIGQISLGQDMKAALQEAEDAQAEEEGGKKVVRDAKGREILSEEEKARKEEKDRKAAAEKAAVRAERIQKLVDELCRKLSIFTESATGPDDKDVMSSWRTICELEAEELKKESYGVELLQAIGFVYVSKAKHHLATNQTFLGVGGWLHNVQGKYHVFSETVSTLRSAIELKTVFDQIQAAEKAGNLSPEEKKRLEESAAEKGLQALFKGTKLEIESVLRETCDRVLSDPNIPPAKAELRAVALQVLGEAYLSVRKEVDEESEYVRIETKSSKERERGSR</sequence>
<dbReference type="CDD" id="cd06257">
    <property type="entry name" value="DnaJ"/>
    <property type="match status" value="1"/>
</dbReference>
<dbReference type="PANTHER" id="PTHR44924">
    <property type="entry name" value="DNAJ SUBFAMILY A MEMBER 2"/>
    <property type="match status" value="1"/>
</dbReference>
<keyword evidence="5" id="KW-1185">Reference proteome</keyword>